<dbReference type="EMBL" id="JACAZH010000052">
    <property type="protein sequence ID" value="KAF7333658.1"/>
    <property type="molecule type" value="Genomic_DNA"/>
</dbReference>
<evidence type="ECO:0000313" key="3">
    <source>
        <dbReference type="Proteomes" id="UP000623467"/>
    </source>
</evidence>
<evidence type="ECO:0000313" key="2">
    <source>
        <dbReference type="EMBL" id="KAF7333658.1"/>
    </source>
</evidence>
<dbReference type="Proteomes" id="UP000623467">
    <property type="component" value="Unassembled WGS sequence"/>
</dbReference>
<keyword evidence="3" id="KW-1185">Reference proteome</keyword>
<proteinExistence type="predicted"/>
<feature type="region of interest" description="Disordered" evidence="1">
    <location>
        <begin position="1"/>
        <end position="28"/>
    </location>
</feature>
<comment type="caution">
    <text evidence="2">The sequence shown here is derived from an EMBL/GenBank/DDBJ whole genome shotgun (WGS) entry which is preliminary data.</text>
</comment>
<gene>
    <name evidence="2" type="ORF">MSAN_02408900</name>
</gene>
<reference evidence="2" key="1">
    <citation type="submission" date="2020-05" db="EMBL/GenBank/DDBJ databases">
        <title>Mycena genomes resolve the evolution of fungal bioluminescence.</title>
        <authorList>
            <person name="Tsai I.J."/>
        </authorList>
    </citation>
    <scope>NUCLEOTIDE SEQUENCE</scope>
    <source>
        <strain evidence="2">160909Yilan</strain>
    </source>
</reference>
<accession>A0A8H7CFL2</accession>
<organism evidence="2 3">
    <name type="scientific">Mycena sanguinolenta</name>
    <dbReference type="NCBI Taxonomy" id="230812"/>
    <lineage>
        <taxon>Eukaryota</taxon>
        <taxon>Fungi</taxon>
        <taxon>Dikarya</taxon>
        <taxon>Basidiomycota</taxon>
        <taxon>Agaricomycotina</taxon>
        <taxon>Agaricomycetes</taxon>
        <taxon>Agaricomycetidae</taxon>
        <taxon>Agaricales</taxon>
        <taxon>Marasmiineae</taxon>
        <taxon>Mycenaceae</taxon>
        <taxon>Mycena</taxon>
    </lineage>
</organism>
<protein>
    <submittedName>
        <fullName evidence="2">Uncharacterized protein</fullName>
    </submittedName>
</protein>
<evidence type="ECO:0000256" key="1">
    <source>
        <dbReference type="SAM" id="MobiDB-lite"/>
    </source>
</evidence>
<dbReference type="AlphaFoldDB" id="A0A8H7CFL2"/>
<sequence>MPSRASKHIASTPRLARQSTPHALRATPCLPTPRFLRTATKKLAQRSVHLPIRTDADFGETETETGVPHTSPCLQFARSALTVQHLDVTAADSRPAFYASTTKRRDAAEGGRSSSLRPPFTLHRCGCVSAHLRHVPDVRATPAAQSLRIYLLCAKSGYTGYGSGESVSFTPFSFRPVPVLAFRPEHMHSDDGDGVWDARISAASPPFSRCRYARPSCNSVRAETVAAVFVVRTHVSARIVYLQPSRAAPRTPLHDVAAAFLPTAYKARRSNRGFRDRCAQTRPEFRASPSFAAQESRMQAWCAESCGGGSCVPVFAGSSCAAAAFSRVASGVWIAVADALRVPALYSRFGASCGAAMLRHSQ</sequence>
<name>A0A8H7CFL2_9AGAR</name>